<evidence type="ECO:0000256" key="1">
    <source>
        <dbReference type="SAM" id="SignalP"/>
    </source>
</evidence>
<sequence length="453" mass="49608" precursor="true">MYRSLMLGLLVLVTTTCSAEAAEWNVGVSKIVITPESPTWLSGYGSRYKPAQGKVHDLYAKALAFESSDGTRLVLVTCDLGSMHYGIVRPVAAAIEKQHQLPQANLIINVSHTHCAPEIAAERPVFYSLSDESEAAIVDYIEQQLVPKLTTLVGQALDDLSPAKILVSQSTASFGKSRRFPTEDGFVNRQNDEGVTDDDVPVMQVVAPDGKLRAVMFGYACHNTTLDFYKYCGDYAGFAQYDVEAAHPGAIGLFMMGCGGDQNPYPRHGPKGLEYCRQHGRELADAVERAIQAEPIEVHGPLRVAHETVPLALEPLPPRAQLEREATSANAYKQRKAKYLLNELDTHGKVMTEQPCPLTVARFGDQLLFVAISGETVVDYSRTSKLEFAGPMVWVAGYCTDVFAYLPSQRVLLEGGYEGRTGIVHQLTPTPFTPSVEETVMGGIRRLVKQVSE</sequence>
<dbReference type="EMBL" id="CP036276">
    <property type="protein sequence ID" value="QDU45403.1"/>
    <property type="molecule type" value="Genomic_DNA"/>
</dbReference>
<keyword evidence="4" id="KW-1185">Reference proteome</keyword>
<dbReference type="InterPro" id="IPR031329">
    <property type="entry name" value="NEUT/ALK_ceramidase_N"/>
</dbReference>
<protein>
    <submittedName>
        <fullName evidence="3">Neutral/alkaline non-lysosomal ceramidase</fullName>
    </submittedName>
</protein>
<name>A0A517ZSH4_9PLAN</name>
<dbReference type="RefSeq" id="WP_145377781.1">
    <property type="nucleotide sequence ID" value="NZ_CP036276.1"/>
</dbReference>
<accession>A0A517ZSH4</accession>
<dbReference type="KEGG" id="sdyn:Mal52_38970"/>
<gene>
    <name evidence="3" type="ORF">Mal52_38970</name>
</gene>
<evidence type="ECO:0000313" key="4">
    <source>
        <dbReference type="Proteomes" id="UP000319383"/>
    </source>
</evidence>
<evidence type="ECO:0000259" key="2">
    <source>
        <dbReference type="Pfam" id="PF04734"/>
    </source>
</evidence>
<dbReference type="Pfam" id="PF04734">
    <property type="entry name" value="Ceramidase_alk"/>
    <property type="match status" value="1"/>
</dbReference>
<evidence type="ECO:0000313" key="3">
    <source>
        <dbReference type="EMBL" id="QDU45403.1"/>
    </source>
</evidence>
<proteinExistence type="predicted"/>
<feature type="domain" description="Neutral/alkaline non-lysosomal ceramidase N-terminal" evidence="2">
    <location>
        <begin position="25"/>
        <end position="247"/>
    </location>
</feature>
<feature type="signal peptide" evidence="1">
    <location>
        <begin position="1"/>
        <end position="21"/>
    </location>
</feature>
<organism evidence="3 4">
    <name type="scientific">Symmachiella dynata</name>
    <dbReference type="NCBI Taxonomy" id="2527995"/>
    <lineage>
        <taxon>Bacteria</taxon>
        <taxon>Pseudomonadati</taxon>
        <taxon>Planctomycetota</taxon>
        <taxon>Planctomycetia</taxon>
        <taxon>Planctomycetales</taxon>
        <taxon>Planctomycetaceae</taxon>
        <taxon>Symmachiella</taxon>
    </lineage>
</organism>
<keyword evidence="1" id="KW-0732">Signal</keyword>
<dbReference type="Proteomes" id="UP000319383">
    <property type="component" value="Chromosome"/>
</dbReference>
<feature type="chain" id="PRO_5021861370" evidence="1">
    <location>
        <begin position="22"/>
        <end position="453"/>
    </location>
</feature>
<dbReference type="AlphaFoldDB" id="A0A517ZSH4"/>
<reference evidence="3 4" key="1">
    <citation type="submission" date="2019-02" db="EMBL/GenBank/DDBJ databases">
        <title>Deep-cultivation of Planctomycetes and their phenomic and genomic characterization uncovers novel biology.</title>
        <authorList>
            <person name="Wiegand S."/>
            <person name="Jogler M."/>
            <person name="Boedeker C."/>
            <person name="Pinto D."/>
            <person name="Vollmers J."/>
            <person name="Rivas-Marin E."/>
            <person name="Kohn T."/>
            <person name="Peeters S.H."/>
            <person name="Heuer A."/>
            <person name="Rast P."/>
            <person name="Oberbeckmann S."/>
            <person name="Bunk B."/>
            <person name="Jeske O."/>
            <person name="Meyerdierks A."/>
            <person name="Storesund J.E."/>
            <person name="Kallscheuer N."/>
            <person name="Luecker S."/>
            <person name="Lage O.M."/>
            <person name="Pohl T."/>
            <person name="Merkel B.J."/>
            <person name="Hornburger P."/>
            <person name="Mueller R.-W."/>
            <person name="Bruemmer F."/>
            <person name="Labrenz M."/>
            <person name="Spormann A.M."/>
            <person name="Op den Camp H."/>
            <person name="Overmann J."/>
            <person name="Amann R."/>
            <person name="Jetten M.S.M."/>
            <person name="Mascher T."/>
            <person name="Medema M.H."/>
            <person name="Devos D.P."/>
            <person name="Kaster A.-K."/>
            <person name="Ovreas L."/>
            <person name="Rohde M."/>
            <person name="Galperin M.Y."/>
            <person name="Jogler C."/>
        </authorList>
    </citation>
    <scope>NUCLEOTIDE SEQUENCE [LARGE SCALE GENOMIC DNA]</scope>
    <source>
        <strain evidence="3 4">Mal52</strain>
    </source>
</reference>